<feature type="non-terminal residue" evidence="1">
    <location>
        <position position="1"/>
    </location>
</feature>
<protein>
    <submittedName>
        <fullName evidence="1">1984_t:CDS:1</fullName>
    </submittedName>
</protein>
<dbReference type="EMBL" id="CAJVPM010046198">
    <property type="protein sequence ID" value="CAG8718106.1"/>
    <property type="molecule type" value="Genomic_DNA"/>
</dbReference>
<proteinExistence type="predicted"/>
<dbReference type="Proteomes" id="UP000789860">
    <property type="component" value="Unassembled WGS sequence"/>
</dbReference>
<organism evidence="1 2">
    <name type="scientific">Scutellospora calospora</name>
    <dbReference type="NCBI Taxonomy" id="85575"/>
    <lineage>
        <taxon>Eukaryota</taxon>
        <taxon>Fungi</taxon>
        <taxon>Fungi incertae sedis</taxon>
        <taxon>Mucoromycota</taxon>
        <taxon>Glomeromycotina</taxon>
        <taxon>Glomeromycetes</taxon>
        <taxon>Diversisporales</taxon>
        <taxon>Gigasporaceae</taxon>
        <taxon>Scutellospora</taxon>
    </lineage>
</organism>
<accession>A0ACA9PNY2</accession>
<evidence type="ECO:0000313" key="2">
    <source>
        <dbReference type="Proteomes" id="UP000789860"/>
    </source>
</evidence>
<gene>
    <name evidence="1" type="ORF">SCALOS_LOCUS11149</name>
</gene>
<name>A0ACA9PNY2_9GLOM</name>
<sequence length="40" mass="4634">TTDQKFTRLDRNYRNNQTSPNLCESAKGTKNKNTSEKKSE</sequence>
<feature type="non-terminal residue" evidence="1">
    <location>
        <position position="40"/>
    </location>
</feature>
<keyword evidence="2" id="KW-1185">Reference proteome</keyword>
<comment type="caution">
    <text evidence="1">The sequence shown here is derived from an EMBL/GenBank/DDBJ whole genome shotgun (WGS) entry which is preliminary data.</text>
</comment>
<evidence type="ECO:0000313" key="1">
    <source>
        <dbReference type="EMBL" id="CAG8718106.1"/>
    </source>
</evidence>
<reference evidence="1" key="1">
    <citation type="submission" date="2021-06" db="EMBL/GenBank/DDBJ databases">
        <authorList>
            <person name="Kallberg Y."/>
            <person name="Tangrot J."/>
            <person name="Rosling A."/>
        </authorList>
    </citation>
    <scope>NUCLEOTIDE SEQUENCE</scope>
    <source>
        <strain evidence="1">AU212A</strain>
    </source>
</reference>